<dbReference type="AlphaFoldDB" id="B3LX67"/>
<accession>B3LX67</accession>
<evidence type="ECO:0000256" key="10">
    <source>
        <dbReference type="ARBA" id="ARBA00023180"/>
    </source>
</evidence>
<keyword evidence="3 11" id="KW-0328">Glycosyltransferase</keyword>
<dbReference type="GO" id="GO:0016758">
    <property type="term" value="F:hexosyltransferase activity"/>
    <property type="evidence" value="ECO:0007669"/>
    <property type="project" value="InterPro"/>
</dbReference>
<proteinExistence type="inferred from homology"/>
<dbReference type="GO" id="GO:0006493">
    <property type="term" value="P:protein O-linked glycosylation"/>
    <property type="evidence" value="ECO:0007669"/>
    <property type="project" value="TreeGrafter"/>
</dbReference>
<keyword evidence="9 11" id="KW-0472">Membrane</keyword>
<keyword evidence="10" id="KW-0325">Glycoprotein</keyword>
<dbReference type="FunFam" id="3.90.550.50:FF:000001">
    <property type="entry name" value="Hexosyltransferase"/>
    <property type="match status" value="1"/>
</dbReference>
<evidence type="ECO:0000256" key="6">
    <source>
        <dbReference type="ARBA" id="ARBA00022968"/>
    </source>
</evidence>
<dbReference type="HOGENOM" id="CLU_036849_2_3_1"/>
<keyword evidence="13" id="KW-1185">Reference proteome</keyword>
<evidence type="ECO:0000313" key="13">
    <source>
        <dbReference type="Proteomes" id="UP000007801"/>
    </source>
</evidence>
<protein>
    <recommendedName>
        <fullName evidence="11">Hexosyltransferase</fullName>
        <ecNumber evidence="11">2.4.1.-</ecNumber>
    </recommendedName>
</protein>
<dbReference type="EC" id="2.4.1.-" evidence="11"/>
<organism evidence="12 13">
    <name type="scientific">Drosophila ananassae</name>
    <name type="common">Fruit fly</name>
    <dbReference type="NCBI Taxonomy" id="7217"/>
    <lineage>
        <taxon>Eukaryota</taxon>
        <taxon>Metazoa</taxon>
        <taxon>Ecdysozoa</taxon>
        <taxon>Arthropoda</taxon>
        <taxon>Hexapoda</taxon>
        <taxon>Insecta</taxon>
        <taxon>Pterygota</taxon>
        <taxon>Neoptera</taxon>
        <taxon>Endopterygota</taxon>
        <taxon>Diptera</taxon>
        <taxon>Brachycera</taxon>
        <taxon>Muscomorpha</taxon>
        <taxon>Ephydroidea</taxon>
        <taxon>Drosophilidae</taxon>
        <taxon>Drosophila</taxon>
        <taxon>Sophophora</taxon>
    </lineage>
</organism>
<evidence type="ECO:0000256" key="7">
    <source>
        <dbReference type="ARBA" id="ARBA00022989"/>
    </source>
</evidence>
<sequence length="412" mass="47608">MIRLRKAKFLIIWFLTRNPTQRLLLQAFLYGPILFSLYLMFRVHQIMEQVDLKLITGSEGTVEHKYWKPNDSYNLTNYIQEFEETALIMPSGLCKQKSLLTVFVTSRLDGFKTRKVIRETWGNSTRFNYPEFIKMHGHLKGLYKPFLQSRLLLYAEHLRRENYSLYASVQIVFIVGRSNSPSSDSTLSKLQQEAGQYNDILQEDFVDTYNNLTLKSVFALKHVNNKCFNNSAYFLKTDDDCFVNVPNIIHFLLGGTIPAYQSHRKGQTRLTATKGVLMGYAFFGNKPIRYSCSKFYLPNYIYTDTMYPSYLSGSGYLMSMDVVQRLYKAAWSTRLIHFEDLFITGFCSIAAQVKPVHSPLFDLKTIHKACFIKGGVVQHDVGIAGMKDVFHRLTNNKTNCAVKRSTRILTVY</sequence>
<name>B3LX67_DROAN</name>
<dbReference type="eggNOG" id="KOG2287">
    <property type="taxonomic scope" value="Eukaryota"/>
</dbReference>
<comment type="subcellular location">
    <subcellularLocation>
        <location evidence="1 11">Golgi apparatus membrane</location>
        <topology evidence="1 11">Single-pass type II membrane protein</topology>
    </subcellularLocation>
</comment>
<evidence type="ECO:0000256" key="1">
    <source>
        <dbReference type="ARBA" id="ARBA00004323"/>
    </source>
</evidence>
<keyword evidence="7 11" id="KW-1133">Transmembrane helix</keyword>
<dbReference type="Proteomes" id="UP000007801">
    <property type="component" value="Unassembled WGS sequence"/>
</dbReference>
<dbReference type="GO" id="GO:0000139">
    <property type="term" value="C:Golgi membrane"/>
    <property type="evidence" value="ECO:0007669"/>
    <property type="project" value="UniProtKB-SubCell"/>
</dbReference>
<dbReference type="EMBL" id="CH902617">
    <property type="protein sequence ID" value="EDV41667.2"/>
    <property type="molecule type" value="Genomic_DNA"/>
</dbReference>
<evidence type="ECO:0000256" key="4">
    <source>
        <dbReference type="ARBA" id="ARBA00022679"/>
    </source>
</evidence>
<evidence type="ECO:0000256" key="2">
    <source>
        <dbReference type="ARBA" id="ARBA00008661"/>
    </source>
</evidence>
<evidence type="ECO:0000256" key="9">
    <source>
        <dbReference type="ARBA" id="ARBA00023136"/>
    </source>
</evidence>
<dbReference type="GeneID" id="6500176"/>
<keyword evidence="8 11" id="KW-0333">Golgi apparatus</keyword>
<dbReference type="KEGG" id="dan:6500176"/>
<evidence type="ECO:0000256" key="3">
    <source>
        <dbReference type="ARBA" id="ARBA00022676"/>
    </source>
</evidence>
<evidence type="ECO:0000256" key="8">
    <source>
        <dbReference type="ARBA" id="ARBA00023034"/>
    </source>
</evidence>
<keyword evidence="6 11" id="KW-0735">Signal-anchor</keyword>
<evidence type="ECO:0000313" key="12">
    <source>
        <dbReference type="EMBL" id="EDV41667.2"/>
    </source>
</evidence>
<gene>
    <name evidence="12" type="primary">Dana\GF17392</name>
    <name evidence="12" type="synonym">dana_GLEANR_18656</name>
    <name evidence="12" type="ORF">GF17392</name>
</gene>
<dbReference type="PANTHER" id="PTHR11214:SF314">
    <property type="entry name" value="HEXOSYLTRANSFERASE"/>
    <property type="match status" value="1"/>
</dbReference>
<keyword evidence="4 12" id="KW-0808">Transferase</keyword>
<dbReference type="PANTHER" id="PTHR11214">
    <property type="entry name" value="BETA-1,3-N-ACETYLGLUCOSAMINYLTRANSFERASE"/>
    <property type="match status" value="1"/>
</dbReference>
<comment type="similarity">
    <text evidence="2 11">Belongs to the glycosyltransferase 31 family.</text>
</comment>
<dbReference type="InterPro" id="IPR002659">
    <property type="entry name" value="Glyco_trans_31"/>
</dbReference>
<dbReference type="Pfam" id="PF01762">
    <property type="entry name" value="Galactosyl_T"/>
    <property type="match status" value="1"/>
</dbReference>
<evidence type="ECO:0000256" key="5">
    <source>
        <dbReference type="ARBA" id="ARBA00022692"/>
    </source>
</evidence>
<dbReference type="OrthoDB" id="5512589at2759"/>
<keyword evidence="5 11" id="KW-0812">Transmembrane</keyword>
<dbReference type="Gene3D" id="3.90.550.50">
    <property type="match status" value="1"/>
</dbReference>
<dbReference type="InParanoid" id="B3LX67"/>
<reference evidence="12 13" key="1">
    <citation type="journal article" date="2007" name="Nature">
        <title>Evolution of genes and genomes on the Drosophila phylogeny.</title>
        <authorList>
            <consortium name="Drosophila 12 Genomes Consortium"/>
            <person name="Clark A.G."/>
            <person name="Eisen M.B."/>
            <person name="Smith D.R."/>
            <person name="Bergman C.M."/>
            <person name="Oliver B."/>
            <person name="Markow T.A."/>
            <person name="Kaufman T.C."/>
            <person name="Kellis M."/>
            <person name="Gelbart W."/>
            <person name="Iyer V.N."/>
            <person name="Pollard D.A."/>
            <person name="Sackton T.B."/>
            <person name="Larracuente A.M."/>
            <person name="Singh N.D."/>
            <person name="Abad J.P."/>
            <person name="Abt D.N."/>
            <person name="Adryan B."/>
            <person name="Aguade M."/>
            <person name="Akashi H."/>
            <person name="Anderson W.W."/>
            <person name="Aquadro C.F."/>
            <person name="Ardell D.H."/>
            <person name="Arguello R."/>
            <person name="Artieri C.G."/>
            <person name="Barbash D.A."/>
            <person name="Barker D."/>
            <person name="Barsanti P."/>
            <person name="Batterham P."/>
            <person name="Batzoglou S."/>
            <person name="Begun D."/>
            <person name="Bhutkar A."/>
            <person name="Blanco E."/>
            <person name="Bosak S.A."/>
            <person name="Bradley R.K."/>
            <person name="Brand A.D."/>
            <person name="Brent M.R."/>
            <person name="Brooks A.N."/>
            <person name="Brown R.H."/>
            <person name="Butlin R.K."/>
            <person name="Caggese C."/>
            <person name="Calvi B.R."/>
            <person name="Bernardo de Carvalho A."/>
            <person name="Caspi A."/>
            <person name="Castrezana S."/>
            <person name="Celniker S.E."/>
            <person name="Chang J.L."/>
            <person name="Chapple C."/>
            <person name="Chatterji S."/>
            <person name="Chinwalla A."/>
            <person name="Civetta A."/>
            <person name="Clifton S.W."/>
            <person name="Comeron J.M."/>
            <person name="Costello J.C."/>
            <person name="Coyne J.A."/>
            <person name="Daub J."/>
            <person name="David R.G."/>
            <person name="Delcher A.L."/>
            <person name="Delehaunty K."/>
            <person name="Do C.B."/>
            <person name="Ebling H."/>
            <person name="Edwards K."/>
            <person name="Eickbush T."/>
            <person name="Evans J.D."/>
            <person name="Filipski A."/>
            <person name="Findeiss S."/>
            <person name="Freyhult E."/>
            <person name="Fulton L."/>
            <person name="Fulton R."/>
            <person name="Garcia A.C."/>
            <person name="Gardiner A."/>
            <person name="Garfield D.A."/>
            <person name="Garvin B.E."/>
            <person name="Gibson G."/>
            <person name="Gilbert D."/>
            <person name="Gnerre S."/>
            <person name="Godfrey J."/>
            <person name="Good R."/>
            <person name="Gotea V."/>
            <person name="Gravely B."/>
            <person name="Greenberg A.J."/>
            <person name="Griffiths-Jones S."/>
            <person name="Gross S."/>
            <person name="Guigo R."/>
            <person name="Gustafson E.A."/>
            <person name="Haerty W."/>
            <person name="Hahn M.W."/>
            <person name="Halligan D.L."/>
            <person name="Halpern A.L."/>
            <person name="Halter G.M."/>
            <person name="Han M.V."/>
            <person name="Heger A."/>
            <person name="Hillier L."/>
            <person name="Hinrichs A.S."/>
            <person name="Holmes I."/>
            <person name="Hoskins R.A."/>
            <person name="Hubisz M.J."/>
            <person name="Hultmark D."/>
            <person name="Huntley M.A."/>
            <person name="Jaffe D.B."/>
            <person name="Jagadeeshan S."/>
            <person name="Jeck W.R."/>
            <person name="Johnson J."/>
            <person name="Jones C.D."/>
            <person name="Jordan W.C."/>
            <person name="Karpen G.H."/>
            <person name="Kataoka E."/>
            <person name="Keightley P.D."/>
            <person name="Kheradpour P."/>
            <person name="Kirkness E.F."/>
            <person name="Koerich L.B."/>
            <person name="Kristiansen K."/>
            <person name="Kudrna D."/>
            <person name="Kulathinal R.J."/>
            <person name="Kumar S."/>
            <person name="Kwok R."/>
            <person name="Lander E."/>
            <person name="Langley C.H."/>
            <person name="Lapoint R."/>
            <person name="Lazzaro B.P."/>
            <person name="Lee S.J."/>
            <person name="Levesque L."/>
            <person name="Li R."/>
            <person name="Lin C.F."/>
            <person name="Lin M.F."/>
            <person name="Lindblad-Toh K."/>
            <person name="Llopart A."/>
            <person name="Long M."/>
            <person name="Low L."/>
            <person name="Lozovsky E."/>
            <person name="Lu J."/>
            <person name="Luo M."/>
            <person name="Machado C.A."/>
            <person name="Makalowski W."/>
            <person name="Marzo M."/>
            <person name="Matsuda M."/>
            <person name="Matzkin L."/>
            <person name="McAllister B."/>
            <person name="McBride C.S."/>
            <person name="McKernan B."/>
            <person name="McKernan K."/>
            <person name="Mendez-Lago M."/>
            <person name="Minx P."/>
            <person name="Mollenhauer M.U."/>
            <person name="Montooth K."/>
            <person name="Mount S.M."/>
            <person name="Mu X."/>
            <person name="Myers E."/>
            <person name="Negre B."/>
            <person name="Newfeld S."/>
            <person name="Nielsen R."/>
            <person name="Noor M.A."/>
            <person name="O'Grady P."/>
            <person name="Pachter L."/>
            <person name="Papaceit M."/>
            <person name="Parisi M.J."/>
            <person name="Parisi M."/>
            <person name="Parts L."/>
            <person name="Pedersen J.S."/>
            <person name="Pesole G."/>
            <person name="Phillippy A.M."/>
            <person name="Ponting C.P."/>
            <person name="Pop M."/>
            <person name="Porcelli D."/>
            <person name="Powell J.R."/>
            <person name="Prohaska S."/>
            <person name="Pruitt K."/>
            <person name="Puig M."/>
            <person name="Quesneville H."/>
            <person name="Ram K.R."/>
            <person name="Rand D."/>
            <person name="Rasmussen M.D."/>
            <person name="Reed L.K."/>
            <person name="Reenan R."/>
            <person name="Reily A."/>
            <person name="Remington K.A."/>
            <person name="Rieger T.T."/>
            <person name="Ritchie M.G."/>
            <person name="Robin C."/>
            <person name="Rogers Y.H."/>
            <person name="Rohde C."/>
            <person name="Rozas J."/>
            <person name="Rubenfield M.J."/>
            <person name="Ruiz A."/>
            <person name="Russo S."/>
            <person name="Salzberg S.L."/>
            <person name="Sanchez-Gracia A."/>
            <person name="Saranga D.J."/>
            <person name="Sato H."/>
            <person name="Schaeffer S.W."/>
            <person name="Schatz M.C."/>
            <person name="Schlenke T."/>
            <person name="Schwartz R."/>
            <person name="Segarra C."/>
            <person name="Singh R.S."/>
            <person name="Sirot L."/>
            <person name="Sirota M."/>
            <person name="Sisneros N.B."/>
            <person name="Smith C.D."/>
            <person name="Smith T.F."/>
            <person name="Spieth J."/>
            <person name="Stage D.E."/>
            <person name="Stark A."/>
            <person name="Stephan W."/>
            <person name="Strausberg R.L."/>
            <person name="Strempel S."/>
            <person name="Sturgill D."/>
            <person name="Sutton G."/>
            <person name="Sutton G.G."/>
            <person name="Tao W."/>
            <person name="Teichmann S."/>
            <person name="Tobari Y.N."/>
            <person name="Tomimura Y."/>
            <person name="Tsolas J.M."/>
            <person name="Valente V.L."/>
            <person name="Venter E."/>
            <person name="Venter J.C."/>
            <person name="Vicario S."/>
            <person name="Vieira F.G."/>
            <person name="Vilella A.J."/>
            <person name="Villasante A."/>
            <person name="Walenz B."/>
            <person name="Wang J."/>
            <person name="Wasserman M."/>
            <person name="Watts T."/>
            <person name="Wilson D."/>
            <person name="Wilson R.K."/>
            <person name="Wing R.A."/>
            <person name="Wolfner M.F."/>
            <person name="Wong A."/>
            <person name="Wong G.K."/>
            <person name="Wu C.I."/>
            <person name="Wu G."/>
            <person name="Yamamoto D."/>
            <person name="Yang H.P."/>
            <person name="Yang S.P."/>
            <person name="Yorke J.A."/>
            <person name="Yoshida K."/>
            <person name="Zdobnov E."/>
            <person name="Zhang P."/>
            <person name="Zhang Y."/>
            <person name="Zimin A.V."/>
            <person name="Baldwin J."/>
            <person name="Abdouelleil A."/>
            <person name="Abdulkadir J."/>
            <person name="Abebe A."/>
            <person name="Abera B."/>
            <person name="Abreu J."/>
            <person name="Acer S.C."/>
            <person name="Aftuck L."/>
            <person name="Alexander A."/>
            <person name="An P."/>
            <person name="Anderson E."/>
            <person name="Anderson S."/>
            <person name="Arachi H."/>
            <person name="Azer M."/>
            <person name="Bachantsang P."/>
            <person name="Barry A."/>
            <person name="Bayul T."/>
            <person name="Berlin A."/>
            <person name="Bessette D."/>
            <person name="Bloom T."/>
            <person name="Blye J."/>
            <person name="Boguslavskiy L."/>
            <person name="Bonnet C."/>
            <person name="Boukhgalter B."/>
            <person name="Bourzgui I."/>
            <person name="Brown A."/>
            <person name="Cahill P."/>
            <person name="Channer S."/>
            <person name="Cheshatsang Y."/>
            <person name="Chuda L."/>
            <person name="Citroen M."/>
            <person name="Collymore A."/>
            <person name="Cooke P."/>
            <person name="Costello M."/>
            <person name="D'Aco K."/>
            <person name="Daza R."/>
            <person name="De Haan G."/>
            <person name="DeGray S."/>
            <person name="DeMaso C."/>
            <person name="Dhargay N."/>
            <person name="Dooley K."/>
            <person name="Dooley E."/>
            <person name="Doricent M."/>
            <person name="Dorje P."/>
            <person name="Dorjee K."/>
            <person name="Dupes A."/>
            <person name="Elong R."/>
            <person name="Falk J."/>
            <person name="Farina A."/>
            <person name="Faro S."/>
            <person name="Ferguson D."/>
            <person name="Fisher S."/>
            <person name="Foley C.D."/>
            <person name="Franke A."/>
            <person name="Friedrich D."/>
            <person name="Gadbois L."/>
            <person name="Gearin G."/>
            <person name="Gearin C.R."/>
            <person name="Giannoukos G."/>
            <person name="Goode T."/>
            <person name="Graham J."/>
            <person name="Grandbois E."/>
            <person name="Grewal S."/>
            <person name="Gyaltsen K."/>
            <person name="Hafez N."/>
            <person name="Hagos B."/>
            <person name="Hall J."/>
            <person name="Henson C."/>
            <person name="Hollinger A."/>
            <person name="Honan T."/>
            <person name="Huard M.D."/>
            <person name="Hughes L."/>
            <person name="Hurhula B."/>
            <person name="Husby M.E."/>
            <person name="Kamat A."/>
            <person name="Kanga B."/>
            <person name="Kashin S."/>
            <person name="Khazanovich D."/>
            <person name="Kisner P."/>
            <person name="Lance K."/>
            <person name="Lara M."/>
            <person name="Lee W."/>
            <person name="Lennon N."/>
            <person name="Letendre F."/>
            <person name="LeVine R."/>
            <person name="Lipovsky A."/>
            <person name="Liu X."/>
            <person name="Liu J."/>
            <person name="Liu S."/>
            <person name="Lokyitsang T."/>
            <person name="Lokyitsang Y."/>
            <person name="Lubonja R."/>
            <person name="Lui A."/>
            <person name="MacDonald P."/>
            <person name="Magnisalis V."/>
            <person name="Maru K."/>
            <person name="Matthews C."/>
            <person name="McCusker W."/>
            <person name="McDonough S."/>
            <person name="Mehta T."/>
            <person name="Meldrim J."/>
            <person name="Meneus L."/>
            <person name="Mihai O."/>
            <person name="Mihalev A."/>
            <person name="Mihova T."/>
            <person name="Mittelman R."/>
            <person name="Mlenga V."/>
            <person name="Montmayeur A."/>
            <person name="Mulrain L."/>
            <person name="Navidi A."/>
            <person name="Naylor J."/>
            <person name="Negash T."/>
            <person name="Nguyen T."/>
            <person name="Nguyen N."/>
            <person name="Nicol R."/>
            <person name="Norbu C."/>
            <person name="Norbu N."/>
            <person name="Novod N."/>
            <person name="O'Neill B."/>
            <person name="Osman S."/>
            <person name="Markiewicz E."/>
            <person name="Oyono O.L."/>
            <person name="Patti C."/>
            <person name="Phunkhang P."/>
            <person name="Pierre F."/>
            <person name="Priest M."/>
            <person name="Raghuraman S."/>
            <person name="Rege F."/>
            <person name="Reyes R."/>
            <person name="Rise C."/>
            <person name="Rogov P."/>
            <person name="Ross K."/>
            <person name="Ryan E."/>
            <person name="Settipalli S."/>
            <person name="Shea T."/>
            <person name="Sherpa N."/>
            <person name="Shi L."/>
            <person name="Shih D."/>
            <person name="Sparrow T."/>
            <person name="Spaulding J."/>
            <person name="Stalker J."/>
            <person name="Stange-Thomann N."/>
            <person name="Stavropoulos S."/>
            <person name="Stone C."/>
            <person name="Strader C."/>
            <person name="Tesfaye S."/>
            <person name="Thomson T."/>
            <person name="Thoulutsang Y."/>
            <person name="Thoulutsang D."/>
            <person name="Topham K."/>
            <person name="Topping I."/>
            <person name="Tsamla T."/>
            <person name="Vassiliev H."/>
            <person name="Vo A."/>
            <person name="Wangchuk T."/>
            <person name="Wangdi T."/>
            <person name="Weiand M."/>
            <person name="Wilkinson J."/>
            <person name="Wilson A."/>
            <person name="Yadav S."/>
            <person name="Young G."/>
            <person name="Yu Q."/>
            <person name="Zembek L."/>
            <person name="Zhong D."/>
            <person name="Zimmer A."/>
            <person name="Zwirko Z."/>
            <person name="Jaffe D.B."/>
            <person name="Alvarez P."/>
            <person name="Brockman W."/>
            <person name="Butler J."/>
            <person name="Chin C."/>
            <person name="Gnerre S."/>
            <person name="Grabherr M."/>
            <person name="Kleber M."/>
            <person name="Mauceli E."/>
            <person name="MacCallum I."/>
        </authorList>
    </citation>
    <scope>NUCLEOTIDE SEQUENCE [LARGE SCALE GENOMIC DNA]</scope>
    <source>
        <strain evidence="13">Tucson 14024-0371.13</strain>
    </source>
</reference>
<evidence type="ECO:0000256" key="11">
    <source>
        <dbReference type="RuleBase" id="RU363063"/>
    </source>
</evidence>
<feature type="transmembrane region" description="Helical" evidence="11">
    <location>
        <begin position="23"/>
        <end position="41"/>
    </location>
</feature>